<name>A0A3S7UZQ1_SORCE</name>
<dbReference type="PANTHER" id="PTHR43133:SF8">
    <property type="entry name" value="RNA POLYMERASE SIGMA FACTOR HI_1459-RELATED"/>
    <property type="match status" value="1"/>
</dbReference>
<dbReference type="Pfam" id="PF04542">
    <property type="entry name" value="Sigma70_r2"/>
    <property type="match status" value="1"/>
</dbReference>
<feature type="domain" description="RNA polymerase sigma-70 region 2" evidence="6">
    <location>
        <begin position="28"/>
        <end position="93"/>
    </location>
</feature>
<protein>
    <submittedName>
        <fullName evidence="8">ECF subfamily RNA polymerase sigma factor</fullName>
    </submittedName>
</protein>
<dbReference type="Pfam" id="PF08281">
    <property type="entry name" value="Sigma70_r4_2"/>
    <property type="match status" value="1"/>
</dbReference>
<dbReference type="InterPro" id="IPR007627">
    <property type="entry name" value="RNA_pol_sigma70_r2"/>
</dbReference>
<dbReference type="InterPro" id="IPR036388">
    <property type="entry name" value="WH-like_DNA-bd_sf"/>
</dbReference>
<dbReference type="GO" id="GO:0016987">
    <property type="term" value="F:sigma factor activity"/>
    <property type="evidence" value="ECO:0007669"/>
    <property type="project" value="UniProtKB-KW"/>
</dbReference>
<evidence type="ECO:0000256" key="4">
    <source>
        <dbReference type="ARBA" id="ARBA00023125"/>
    </source>
</evidence>
<proteinExistence type="inferred from homology"/>
<dbReference type="AlphaFoldDB" id="A0A3S7UZQ1"/>
<keyword evidence="5" id="KW-0804">Transcription</keyword>
<dbReference type="InterPro" id="IPR013325">
    <property type="entry name" value="RNA_pol_sigma_r2"/>
</dbReference>
<dbReference type="PANTHER" id="PTHR43133">
    <property type="entry name" value="RNA POLYMERASE ECF-TYPE SIGMA FACTO"/>
    <property type="match status" value="1"/>
</dbReference>
<dbReference type="NCBIfam" id="TIGR02937">
    <property type="entry name" value="sigma70-ECF"/>
    <property type="match status" value="1"/>
</dbReference>
<dbReference type="EMBL" id="MH908919">
    <property type="protein sequence ID" value="AYM54212.1"/>
    <property type="molecule type" value="Genomic_DNA"/>
</dbReference>
<keyword evidence="2" id="KW-0805">Transcription regulation</keyword>
<evidence type="ECO:0000313" key="8">
    <source>
        <dbReference type="EMBL" id="AYM54212.1"/>
    </source>
</evidence>
<evidence type="ECO:0000256" key="5">
    <source>
        <dbReference type="ARBA" id="ARBA00023163"/>
    </source>
</evidence>
<dbReference type="Gene3D" id="1.10.1740.10">
    <property type="match status" value="1"/>
</dbReference>
<dbReference type="InterPro" id="IPR013249">
    <property type="entry name" value="RNA_pol_sigma70_r4_t2"/>
</dbReference>
<comment type="similarity">
    <text evidence="1">Belongs to the sigma-70 factor family. ECF subfamily.</text>
</comment>
<feature type="domain" description="RNA polymerase sigma factor 70 region 4 type 2" evidence="7">
    <location>
        <begin position="125"/>
        <end position="174"/>
    </location>
</feature>
<dbReference type="InterPro" id="IPR039425">
    <property type="entry name" value="RNA_pol_sigma-70-like"/>
</dbReference>
<reference evidence="8" key="1">
    <citation type="journal article" date="2018" name="J. Ind. Microbiol. Biotechnol.">
        <title>Genome mining reveals uncommon alkylpyrones as type III PKS products from myxobacteria.</title>
        <authorList>
            <person name="Hug J.J."/>
            <person name="Panter F."/>
            <person name="Krug D."/>
            <person name="Muller R."/>
        </authorList>
    </citation>
    <scope>NUCLEOTIDE SEQUENCE</scope>
    <source>
        <strain evidence="8">So ce1525</strain>
    </source>
</reference>
<dbReference type="GO" id="GO:0006352">
    <property type="term" value="P:DNA-templated transcription initiation"/>
    <property type="evidence" value="ECO:0007669"/>
    <property type="project" value="InterPro"/>
</dbReference>
<accession>A0A3S7UZQ1</accession>
<dbReference type="GO" id="GO:0003677">
    <property type="term" value="F:DNA binding"/>
    <property type="evidence" value="ECO:0007669"/>
    <property type="project" value="UniProtKB-KW"/>
</dbReference>
<dbReference type="InterPro" id="IPR013324">
    <property type="entry name" value="RNA_pol_sigma_r3/r4-like"/>
</dbReference>
<sequence length="190" mass="21235">MSLLASAREGRPRAIPAPGGPVPSFEQLFSDHAPFVWRALRRLGVHGADAEDVCQEVFMIVHRRLASFEGRSSVQTWIYGICVRVAADYRKRAHLRRESTQAELPDQVAPEDQHGALEDRQARALLDACVQTLDDDKRAVFVLFELEELPMTEVAEAVGCPLQTAYARLYAARRVVEAALRRATAGRRMP</sequence>
<dbReference type="InterPro" id="IPR014284">
    <property type="entry name" value="RNA_pol_sigma-70_dom"/>
</dbReference>
<keyword evidence="3" id="KW-0731">Sigma factor</keyword>
<dbReference type="SUPFAM" id="SSF88659">
    <property type="entry name" value="Sigma3 and sigma4 domains of RNA polymerase sigma factors"/>
    <property type="match status" value="1"/>
</dbReference>
<evidence type="ECO:0000259" key="7">
    <source>
        <dbReference type="Pfam" id="PF08281"/>
    </source>
</evidence>
<evidence type="ECO:0000259" key="6">
    <source>
        <dbReference type="Pfam" id="PF04542"/>
    </source>
</evidence>
<evidence type="ECO:0000256" key="1">
    <source>
        <dbReference type="ARBA" id="ARBA00010641"/>
    </source>
</evidence>
<dbReference type="SUPFAM" id="SSF88946">
    <property type="entry name" value="Sigma2 domain of RNA polymerase sigma factors"/>
    <property type="match status" value="1"/>
</dbReference>
<evidence type="ECO:0000256" key="3">
    <source>
        <dbReference type="ARBA" id="ARBA00023082"/>
    </source>
</evidence>
<organism evidence="8">
    <name type="scientific">Sorangium cellulosum</name>
    <name type="common">Polyangium cellulosum</name>
    <dbReference type="NCBI Taxonomy" id="56"/>
    <lineage>
        <taxon>Bacteria</taxon>
        <taxon>Pseudomonadati</taxon>
        <taxon>Myxococcota</taxon>
        <taxon>Polyangia</taxon>
        <taxon>Polyangiales</taxon>
        <taxon>Polyangiaceae</taxon>
        <taxon>Sorangium</taxon>
    </lineage>
</organism>
<evidence type="ECO:0000256" key="2">
    <source>
        <dbReference type="ARBA" id="ARBA00023015"/>
    </source>
</evidence>
<keyword evidence="4" id="KW-0238">DNA-binding</keyword>
<dbReference type="Gene3D" id="1.10.10.10">
    <property type="entry name" value="Winged helix-like DNA-binding domain superfamily/Winged helix DNA-binding domain"/>
    <property type="match status" value="1"/>
</dbReference>